<gene>
    <name evidence="2" type="ORF">AYI69_g5258</name>
</gene>
<proteinExistence type="predicted"/>
<feature type="region of interest" description="Disordered" evidence="1">
    <location>
        <begin position="50"/>
        <end position="75"/>
    </location>
</feature>
<name>A0A1R1Y7E9_9FUNG</name>
<sequence>MNEQQCIRKRYYFCSDTSLFGGAINPPIIEIGESDTNEETTNPPSYAELFPMSNTPDIPPAYSDTPNPPIASSSRVPAEVTISTLVPSALRNPAIKNNGKVRAMDSQPFAIYSSSLNIGNKRIRTHETRATPNPINLNIATYSPVNRYDDVYRTHLAAASSCAFFTPYEHSKKIKTIEQLTGTRVNSTNPFDLVVL</sequence>
<evidence type="ECO:0000256" key="1">
    <source>
        <dbReference type="SAM" id="MobiDB-lite"/>
    </source>
</evidence>
<evidence type="ECO:0000313" key="2">
    <source>
        <dbReference type="EMBL" id="OMJ22800.1"/>
    </source>
</evidence>
<keyword evidence="3" id="KW-1185">Reference proteome</keyword>
<reference evidence="3" key="1">
    <citation type="submission" date="2017-01" db="EMBL/GenBank/DDBJ databases">
        <authorList>
            <person name="Wang Y."/>
            <person name="White M."/>
            <person name="Kvist S."/>
            <person name="Moncalvo J.-M."/>
        </authorList>
    </citation>
    <scope>NUCLEOTIDE SEQUENCE [LARGE SCALE GENOMIC DNA]</scope>
    <source>
        <strain evidence="3">ID-206-W2</strain>
    </source>
</reference>
<comment type="caution">
    <text evidence="2">The sequence shown here is derived from an EMBL/GenBank/DDBJ whole genome shotgun (WGS) entry which is preliminary data.</text>
</comment>
<organism evidence="2 3">
    <name type="scientific">Smittium culicis</name>
    <dbReference type="NCBI Taxonomy" id="133412"/>
    <lineage>
        <taxon>Eukaryota</taxon>
        <taxon>Fungi</taxon>
        <taxon>Fungi incertae sedis</taxon>
        <taxon>Zoopagomycota</taxon>
        <taxon>Kickxellomycotina</taxon>
        <taxon>Harpellomycetes</taxon>
        <taxon>Harpellales</taxon>
        <taxon>Legeriomycetaceae</taxon>
        <taxon>Smittium</taxon>
    </lineage>
</organism>
<protein>
    <submittedName>
        <fullName evidence="2">Uncharacterized protein</fullName>
    </submittedName>
</protein>
<dbReference type="AlphaFoldDB" id="A0A1R1Y7E9"/>
<dbReference type="EMBL" id="LSSM01002161">
    <property type="protein sequence ID" value="OMJ22800.1"/>
    <property type="molecule type" value="Genomic_DNA"/>
</dbReference>
<accession>A0A1R1Y7E9</accession>
<dbReference type="Proteomes" id="UP000187429">
    <property type="component" value="Unassembled WGS sequence"/>
</dbReference>
<evidence type="ECO:0000313" key="3">
    <source>
        <dbReference type="Proteomes" id="UP000187429"/>
    </source>
</evidence>